<protein>
    <submittedName>
        <fullName evidence="2">Uncharacterized protein</fullName>
    </submittedName>
</protein>
<evidence type="ECO:0000313" key="3">
    <source>
        <dbReference type="EMBL" id="WOG81037.1"/>
    </source>
</evidence>
<evidence type="ECO:0000313" key="4">
    <source>
        <dbReference type="Proteomes" id="UP000077755"/>
    </source>
</evidence>
<accession>A0A161ZJG8</accession>
<evidence type="ECO:0000256" key="1">
    <source>
        <dbReference type="SAM" id="MobiDB-lite"/>
    </source>
</evidence>
<feature type="region of interest" description="Disordered" evidence="1">
    <location>
        <begin position="40"/>
        <end position="75"/>
    </location>
</feature>
<dbReference type="EMBL" id="CP093343">
    <property type="protein sequence ID" value="WOG81037.1"/>
    <property type="molecule type" value="Genomic_DNA"/>
</dbReference>
<feature type="region of interest" description="Disordered" evidence="1">
    <location>
        <begin position="1"/>
        <end position="26"/>
    </location>
</feature>
<dbReference type="Proteomes" id="UP000077755">
    <property type="component" value="Chromosome 1"/>
</dbReference>
<dbReference type="Gramene" id="KZM87142">
    <property type="protein sequence ID" value="KZM87142"/>
    <property type="gene ID" value="DCAR_024276"/>
</dbReference>
<feature type="compositionally biased region" description="Polar residues" evidence="1">
    <location>
        <begin position="1"/>
        <end position="13"/>
    </location>
</feature>
<sequence length="75" mass="8333">MYRTTGGSSQVSMHDNEERSKGMYISRSKHQVPVVYLEAGSTPPAVKDREAPAVNPEPGEKDFKTLRCVSKSYES</sequence>
<dbReference type="EMBL" id="LNRQ01000007">
    <property type="protein sequence ID" value="KZM87142.1"/>
    <property type="molecule type" value="Genomic_DNA"/>
</dbReference>
<name>A0A161ZJG8_DAUCS</name>
<keyword evidence="4" id="KW-1185">Reference proteome</keyword>
<gene>
    <name evidence="3" type="ORF">DCAR_0100182</name>
    <name evidence="2" type="ORF">DCAR_024276</name>
</gene>
<reference evidence="3" key="2">
    <citation type="submission" date="2022-03" db="EMBL/GenBank/DDBJ databases">
        <title>Draft title - Genomic analysis of global carrot germplasm unveils the trajectory of domestication and the origin of high carotenoid orange carrot.</title>
        <authorList>
            <person name="Iorizzo M."/>
            <person name="Ellison S."/>
            <person name="Senalik D."/>
            <person name="Macko-Podgorni A."/>
            <person name="Grzebelus D."/>
            <person name="Bostan H."/>
            <person name="Rolling W."/>
            <person name="Curaba J."/>
            <person name="Simon P."/>
        </authorList>
    </citation>
    <scope>NUCLEOTIDE SEQUENCE</scope>
    <source>
        <tissue evidence="3">Leaf</tissue>
    </source>
</reference>
<evidence type="ECO:0000313" key="2">
    <source>
        <dbReference type="EMBL" id="KZM87142.1"/>
    </source>
</evidence>
<proteinExistence type="predicted"/>
<organism evidence="2">
    <name type="scientific">Daucus carota subsp. sativus</name>
    <name type="common">Carrot</name>
    <dbReference type="NCBI Taxonomy" id="79200"/>
    <lineage>
        <taxon>Eukaryota</taxon>
        <taxon>Viridiplantae</taxon>
        <taxon>Streptophyta</taxon>
        <taxon>Embryophyta</taxon>
        <taxon>Tracheophyta</taxon>
        <taxon>Spermatophyta</taxon>
        <taxon>Magnoliopsida</taxon>
        <taxon>eudicotyledons</taxon>
        <taxon>Gunneridae</taxon>
        <taxon>Pentapetalae</taxon>
        <taxon>asterids</taxon>
        <taxon>campanulids</taxon>
        <taxon>Apiales</taxon>
        <taxon>Apiaceae</taxon>
        <taxon>Apioideae</taxon>
        <taxon>Scandiceae</taxon>
        <taxon>Daucinae</taxon>
        <taxon>Daucus</taxon>
        <taxon>Daucus sect. Daucus</taxon>
    </lineage>
</organism>
<reference evidence="2" key="1">
    <citation type="journal article" date="2016" name="Nat. Genet.">
        <title>A high-quality carrot genome assembly provides new insights into carotenoid accumulation and asterid genome evolution.</title>
        <authorList>
            <person name="Iorizzo M."/>
            <person name="Ellison S."/>
            <person name="Senalik D."/>
            <person name="Zeng P."/>
            <person name="Satapoomin P."/>
            <person name="Huang J."/>
            <person name="Bowman M."/>
            <person name="Iovene M."/>
            <person name="Sanseverino W."/>
            <person name="Cavagnaro P."/>
            <person name="Yildiz M."/>
            <person name="Macko-Podgorni A."/>
            <person name="Moranska E."/>
            <person name="Grzebelus E."/>
            <person name="Grzebelus D."/>
            <person name="Ashrafi H."/>
            <person name="Zheng Z."/>
            <person name="Cheng S."/>
            <person name="Spooner D."/>
            <person name="Van Deynze A."/>
            <person name="Simon P."/>
        </authorList>
    </citation>
    <scope>NUCLEOTIDE SEQUENCE [LARGE SCALE GENOMIC DNA]</scope>
    <source>
        <tissue evidence="2">Leaf</tissue>
    </source>
</reference>
<dbReference type="AlphaFoldDB" id="A0A161ZJG8"/>